<evidence type="ECO:0000313" key="1">
    <source>
        <dbReference type="EMBL" id="RDX87056.1"/>
    </source>
</evidence>
<organism evidence="1 2">
    <name type="scientific">Mucuna pruriens</name>
    <name type="common">Velvet bean</name>
    <name type="synonym">Dolichos pruriens</name>
    <dbReference type="NCBI Taxonomy" id="157652"/>
    <lineage>
        <taxon>Eukaryota</taxon>
        <taxon>Viridiplantae</taxon>
        <taxon>Streptophyta</taxon>
        <taxon>Embryophyta</taxon>
        <taxon>Tracheophyta</taxon>
        <taxon>Spermatophyta</taxon>
        <taxon>Magnoliopsida</taxon>
        <taxon>eudicotyledons</taxon>
        <taxon>Gunneridae</taxon>
        <taxon>Pentapetalae</taxon>
        <taxon>rosids</taxon>
        <taxon>fabids</taxon>
        <taxon>Fabales</taxon>
        <taxon>Fabaceae</taxon>
        <taxon>Papilionoideae</taxon>
        <taxon>50 kb inversion clade</taxon>
        <taxon>NPAAA clade</taxon>
        <taxon>indigoferoid/millettioid clade</taxon>
        <taxon>Phaseoleae</taxon>
        <taxon>Mucuna</taxon>
    </lineage>
</organism>
<dbReference type="EMBL" id="QJKJ01006343">
    <property type="protein sequence ID" value="RDX87056.1"/>
    <property type="molecule type" value="Genomic_DNA"/>
</dbReference>
<dbReference type="Proteomes" id="UP000257109">
    <property type="component" value="Unassembled WGS sequence"/>
</dbReference>
<gene>
    <name evidence="1" type="ORF">CR513_31512</name>
</gene>
<dbReference type="OrthoDB" id="1679989at2759"/>
<evidence type="ECO:0000313" key="2">
    <source>
        <dbReference type="Proteomes" id="UP000257109"/>
    </source>
</evidence>
<accession>A0A371G957</accession>
<dbReference type="AlphaFoldDB" id="A0A371G957"/>
<feature type="non-terminal residue" evidence="1">
    <location>
        <position position="1"/>
    </location>
</feature>
<protein>
    <recommendedName>
        <fullName evidence="3">GAG-pre-integrase domain-containing protein</fullName>
    </recommendedName>
</protein>
<comment type="caution">
    <text evidence="1">The sequence shown here is derived from an EMBL/GenBank/DDBJ whole genome shotgun (WGS) entry which is preliminary data.</text>
</comment>
<keyword evidence="2" id="KW-1185">Reference proteome</keyword>
<name>A0A371G957_MUCPR</name>
<reference evidence="1" key="1">
    <citation type="submission" date="2018-05" db="EMBL/GenBank/DDBJ databases">
        <title>Draft genome of Mucuna pruriens seed.</title>
        <authorList>
            <person name="Nnadi N.E."/>
            <person name="Vos R."/>
            <person name="Hasami M.H."/>
            <person name="Devisetty U.K."/>
            <person name="Aguiy J.C."/>
        </authorList>
    </citation>
    <scope>NUCLEOTIDE SEQUENCE [LARGE SCALE GENOMIC DNA]</scope>
    <source>
        <strain evidence="1">JCA_2017</strain>
    </source>
</reference>
<proteinExistence type="predicted"/>
<sequence>DVLKIVKVRIQDLGEGVDKVKKVKLQSFLKKYESLFMNDQEIIILINSMKACSEKFLNQQIVDKILRTLTSLSNHIVVTIEEPKDLEKMKVEELQNSLETHEQRFNKRHNGEKVQEQALYAQTSHKNKSVSGWNKKGKDKWRGERSGRVVECIGDKGGKGKSNGEAYRAQDEGVKNKVKFVENSIISVNGIEKVVIKREDEKLAYMIDVLKTPLSKNRIFKVNLSVAEMQCFSTTNVKDERWYYILGHLNFKNLNQIKLKKMVLKLLSINLPNMVPCEQETKECFQILYTILSKTIIGNEKIEMFLVFMRLCALAEW</sequence>
<evidence type="ECO:0008006" key="3">
    <source>
        <dbReference type="Google" id="ProtNLM"/>
    </source>
</evidence>